<name>A0A0A9GD78_ARUDO</name>
<evidence type="ECO:0000313" key="3">
    <source>
        <dbReference type="EMBL" id="JAE20506.1"/>
    </source>
</evidence>
<dbReference type="PANTHER" id="PTHR13489">
    <property type="entry name" value="MINI-CHROMOSOME MAINTENANCE COMPLEX-BINDING PROTEIN"/>
    <property type="match status" value="1"/>
</dbReference>
<protein>
    <recommendedName>
        <fullName evidence="4">Mini-chromosome maintenance complex-binding protein</fullName>
    </recommendedName>
</protein>
<comment type="subcellular location">
    <subcellularLocation>
        <location evidence="1">Nucleus</location>
    </subcellularLocation>
</comment>
<dbReference type="EMBL" id="GBRH01177390">
    <property type="protein sequence ID" value="JAE20506.1"/>
    <property type="molecule type" value="Transcribed_RNA"/>
</dbReference>
<proteinExistence type="predicted"/>
<evidence type="ECO:0000256" key="2">
    <source>
        <dbReference type="ARBA" id="ARBA00023242"/>
    </source>
</evidence>
<dbReference type="GO" id="GO:0006261">
    <property type="term" value="P:DNA-templated DNA replication"/>
    <property type="evidence" value="ECO:0007669"/>
    <property type="project" value="TreeGrafter"/>
</dbReference>
<keyword evidence="2" id="KW-0539">Nucleus</keyword>
<sequence length="268" mass="30396">MLLGKDELAAQCLLLHLLSRLRNRVDVVTVGRLSLNFTGFNRESASIFGNQLHTLIQSLVPYSQTIPLSIEYLNTATLQPRKDNKSGRLVTGVLQLPQGTHLTFDETLLQTGSLTSKGVENTMLLKNLMESQTVEYDFEYYKLEMATDVQLLTLSEGKSNILPSDLIVPFRPSSVPTVNSGSEELESWRWYLATVRTLPQSTETDTYQLIQDEMVSAMRDDRSLGCSELSRWLTMAQITASSFGEKSLSMEHWLMVKEIERLRKERLQ</sequence>
<accession>A0A0A9GD78</accession>
<evidence type="ECO:0008006" key="4">
    <source>
        <dbReference type="Google" id="ProtNLM"/>
    </source>
</evidence>
<dbReference type="Pfam" id="PF09739">
    <property type="entry name" value="MCM_bind"/>
    <property type="match status" value="1"/>
</dbReference>
<dbReference type="GO" id="GO:0005634">
    <property type="term" value="C:nucleus"/>
    <property type="evidence" value="ECO:0007669"/>
    <property type="project" value="UniProtKB-SubCell"/>
</dbReference>
<organism evidence="3">
    <name type="scientific">Arundo donax</name>
    <name type="common">Giant reed</name>
    <name type="synonym">Donax arundinaceus</name>
    <dbReference type="NCBI Taxonomy" id="35708"/>
    <lineage>
        <taxon>Eukaryota</taxon>
        <taxon>Viridiplantae</taxon>
        <taxon>Streptophyta</taxon>
        <taxon>Embryophyta</taxon>
        <taxon>Tracheophyta</taxon>
        <taxon>Spermatophyta</taxon>
        <taxon>Magnoliopsida</taxon>
        <taxon>Liliopsida</taxon>
        <taxon>Poales</taxon>
        <taxon>Poaceae</taxon>
        <taxon>PACMAD clade</taxon>
        <taxon>Arundinoideae</taxon>
        <taxon>Arundineae</taxon>
        <taxon>Arundo</taxon>
    </lineage>
</organism>
<evidence type="ECO:0000256" key="1">
    <source>
        <dbReference type="ARBA" id="ARBA00004123"/>
    </source>
</evidence>
<reference evidence="3" key="2">
    <citation type="journal article" date="2015" name="Data Brief">
        <title>Shoot transcriptome of the giant reed, Arundo donax.</title>
        <authorList>
            <person name="Barrero R.A."/>
            <person name="Guerrero F.D."/>
            <person name="Moolhuijzen P."/>
            <person name="Goolsby J.A."/>
            <person name="Tidwell J."/>
            <person name="Bellgard S.E."/>
            <person name="Bellgard M.I."/>
        </authorList>
    </citation>
    <scope>NUCLEOTIDE SEQUENCE</scope>
    <source>
        <tissue evidence="3">Shoot tissue taken approximately 20 cm above the soil surface</tissue>
    </source>
</reference>
<reference evidence="3" key="1">
    <citation type="submission" date="2014-09" db="EMBL/GenBank/DDBJ databases">
        <authorList>
            <person name="Magalhaes I.L.F."/>
            <person name="Oliveira U."/>
            <person name="Santos F.R."/>
            <person name="Vidigal T.H.D.A."/>
            <person name="Brescovit A.D."/>
            <person name="Santos A.J."/>
        </authorList>
    </citation>
    <scope>NUCLEOTIDE SEQUENCE</scope>
    <source>
        <tissue evidence="3">Shoot tissue taken approximately 20 cm above the soil surface</tissue>
    </source>
</reference>
<dbReference type="GO" id="GO:0003682">
    <property type="term" value="F:chromatin binding"/>
    <property type="evidence" value="ECO:0007669"/>
    <property type="project" value="TreeGrafter"/>
</dbReference>
<dbReference type="InterPro" id="IPR019140">
    <property type="entry name" value="MCM_complex-bd"/>
</dbReference>
<dbReference type="AlphaFoldDB" id="A0A0A9GD78"/>
<dbReference type="PANTHER" id="PTHR13489:SF0">
    <property type="entry name" value="MINI-CHROMOSOME MAINTENANCE COMPLEX-BINDING PROTEIN"/>
    <property type="match status" value="1"/>
</dbReference>